<comment type="cofactor">
    <cofactor evidence="7">
        <name>Zn(2+)</name>
        <dbReference type="ChEBI" id="CHEBI:29105"/>
    </cofactor>
    <text evidence="7">Binds 1 zinc ion per subunit.</text>
</comment>
<dbReference type="InterPro" id="IPR036390">
    <property type="entry name" value="WH_DNA-bd_sf"/>
</dbReference>
<dbReference type="Gene3D" id="1.10.10.10">
    <property type="entry name" value="Winged helix-like DNA-binding domain superfamily/Winged helix DNA-binding domain"/>
    <property type="match status" value="1"/>
</dbReference>
<feature type="binding site" evidence="7">
    <location>
        <position position="86"/>
    </location>
    <ligand>
        <name>Zn(2+)</name>
        <dbReference type="ChEBI" id="CHEBI:29105"/>
    </ligand>
</feature>
<dbReference type="OrthoDB" id="8659436at2"/>
<evidence type="ECO:0000256" key="4">
    <source>
        <dbReference type="ARBA" id="ARBA00023015"/>
    </source>
</evidence>
<feature type="binding site" evidence="8">
    <location>
        <position position="118"/>
    </location>
    <ligand>
        <name>Fe cation</name>
        <dbReference type="ChEBI" id="CHEBI:24875"/>
    </ligand>
</feature>
<accession>C0GHC6</accession>
<keyword evidence="6" id="KW-0804">Transcription</keyword>
<gene>
    <name evidence="9" type="ORF">DealDRAFT_1885</name>
</gene>
<dbReference type="PANTHER" id="PTHR33202">
    <property type="entry name" value="ZINC UPTAKE REGULATION PROTEIN"/>
    <property type="match status" value="1"/>
</dbReference>
<keyword evidence="3 7" id="KW-0862">Zinc</keyword>
<dbReference type="InterPro" id="IPR043135">
    <property type="entry name" value="Fur_C"/>
</dbReference>
<comment type="caution">
    <text evidence="9">The sequence shown here is derived from an EMBL/GenBank/DDBJ whole genome shotgun (WGS) entry which is preliminary data.</text>
</comment>
<dbReference type="Proteomes" id="UP000006443">
    <property type="component" value="Unassembled WGS sequence"/>
</dbReference>
<dbReference type="eggNOG" id="COG0735">
    <property type="taxonomic scope" value="Bacteria"/>
</dbReference>
<dbReference type="CDD" id="cd07153">
    <property type="entry name" value="Fur_like"/>
    <property type="match status" value="1"/>
</dbReference>
<sequence>MTNRPRIHRMTKQRQMILEVLQNTKAHPTADWIYEQVRQAVPRISLGTVYRNLRVLKEMGDIQELNYGSTYSRFDGNPAPHYHFVCQDCGKVMDIDLPLLTDYDEQVAGTVGGQVDFHRMEFYGNCSDCLT</sequence>
<evidence type="ECO:0000256" key="6">
    <source>
        <dbReference type="ARBA" id="ARBA00023163"/>
    </source>
</evidence>
<feature type="binding site" evidence="7">
    <location>
        <position position="126"/>
    </location>
    <ligand>
        <name>Zn(2+)</name>
        <dbReference type="ChEBI" id="CHEBI:29105"/>
    </ligand>
</feature>
<keyword evidence="2" id="KW-0678">Repressor</keyword>
<comment type="similarity">
    <text evidence="1">Belongs to the Fur family.</text>
</comment>
<evidence type="ECO:0000256" key="3">
    <source>
        <dbReference type="ARBA" id="ARBA00022833"/>
    </source>
</evidence>
<dbReference type="GO" id="GO:0045892">
    <property type="term" value="P:negative regulation of DNA-templated transcription"/>
    <property type="evidence" value="ECO:0007669"/>
    <property type="project" value="TreeGrafter"/>
</dbReference>
<evidence type="ECO:0000256" key="8">
    <source>
        <dbReference type="PIRSR" id="PIRSR602481-2"/>
    </source>
</evidence>
<name>C0GHC6_DETAL</name>
<feature type="binding site" evidence="7">
    <location>
        <position position="129"/>
    </location>
    <ligand>
        <name>Zn(2+)</name>
        <dbReference type="ChEBI" id="CHEBI:29105"/>
    </ligand>
</feature>
<keyword evidence="10" id="KW-1185">Reference proteome</keyword>
<keyword evidence="5" id="KW-0238">DNA-binding</keyword>
<feature type="binding site" evidence="7">
    <location>
        <position position="89"/>
    </location>
    <ligand>
        <name>Zn(2+)</name>
        <dbReference type="ChEBI" id="CHEBI:29105"/>
    </ligand>
</feature>
<evidence type="ECO:0000256" key="1">
    <source>
        <dbReference type="ARBA" id="ARBA00007957"/>
    </source>
</evidence>
<organism evidence="9 10">
    <name type="scientific">Dethiobacter alkaliphilus AHT 1</name>
    <dbReference type="NCBI Taxonomy" id="555088"/>
    <lineage>
        <taxon>Bacteria</taxon>
        <taxon>Bacillati</taxon>
        <taxon>Bacillota</taxon>
        <taxon>Dethiobacteria</taxon>
        <taxon>Dethiobacterales</taxon>
        <taxon>Dethiobacteraceae</taxon>
        <taxon>Dethiobacter</taxon>
    </lineage>
</organism>
<evidence type="ECO:0000313" key="9">
    <source>
        <dbReference type="EMBL" id="EEG77132.1"/>
    </source>
</evidence>
<dbReference type="GO" id="GO:0003700">
    <property type="term" value="F:DNA-binding transcription factor activity"/>
    <property type="evidence" value="ECO:0007669"/>
    <property type="project" value="InterPro"/>
</dbReference>
<dbReference type="InterPro" id="IPR036388">
    <property type="entry name" value="WH-like_DNA-bd_sf"/>
</dbReference>
<keyword evidence="4" id="KW-0805">Transcription regulation</keyword>
<dbReference type="PANTHER" id="PTHR33202:SF7">
    <property type="entry name" value="FERRIC UPTAKE REGULATION PROTEIN"/>
    <property type="match status" value="1"/>
</dbReference>
<dbReference type="RefSeq" id="WP_008516877.1">
    <property type="nucleotide sequence ID" value="NZ_ACJM01000009.1"/>
</dbReference>
<dbReference type="AlphaFoldDB" id="C0GHC6"/>
<keyword evidence="8" id="KW-0408">Iron</keyword>
<dbReference type="GO" id="GO:0000976">
    <property type="term" value="F:transcription cis-regulatory region binding"/>
    <property type="evidence" value="ECO:0007669"/>
    <property type="project" value="TreeGrafter"/>
</dbReference>
<keyword evidence="7" id="KW-0479">Metal-binding</keyword>
<comment type="cofactor">
    <cofactor evidence="8">
        <name>Mn(2+)</name>
        <dbReference type="ChEBI" id="CHEBI:29035"/>
    </cofactor>
    <cofactor evidence="8">
        <name>Fe(2+)</name>
        <dbReference type="ChEBI" id="CHEBI:29033"/>
    </cofactor>
    <text evidence="8">Binds 1 Mn(2+) or Fe(2+) ion per subunit.</text>
</comment>
<dbReference type="InterPro" id="IPR002481">
    <property type="entry name" value="FUR"/>
</dbReference>
<proteinExistence type="inferred from homology"/>
<evidence type="ECO:0000313" key="10">
    <source>
        <dbReference type="Proteomes" id="UP000006443"/>
    </source>
</evidence>
<protein>
    <submittedName>
        <fullName evidence="9">Ferric uptake regulator, Fur family</fullName>
    </submittedName>
</protein>
<dbReference type="EMBL" id="ACJM01000009">
    <property type="protein sequence ID" value="EEG77132.1"/>
    <property type="molecule type" value="Genomic_DNA"/>
</dbReference>
<dbReference type="Gene3D" id="3.30.1490.190">
    <property type="match status" value="1"/>
</dbReference>
<evidence type="ECO:0000256" key="7">
    <source>
        <dbReference type="PIRSR" id="PIRSR602481-1"/>
    </source>
</evidence>
<dbReference type="GO" id="GO:1900376">
    <property type="term" value="P:regulation of secondary metabolite biosynthetic process"/>
    <property type="evidence" value="ECO:0007669"/>
    <property type="project" value="TreeGrafter"/>
</dbReference>
<dbReference type="STRING" id="555088.DealDRAFT_1885"/>
<dbReference type="Pfam" id="PF01475">
    <property type="entry name" value="FUR"/>
    <property type="match status" value="1"/>
</dbReference>
<dbReference type="GO" id="GO:0008270">
    <property type="term" value="F:zinc ion binding"/>
    <property type="evidence" value="ECO:0007669"/>
    <property type="project" value="TreeGrafter"/>
</dbReference>
<reference evidence="9 10" key="1">
    <citation type="submission" date="2009-02" db="EMBL/GenBank/DDBJ databases">
        <title>Sequencing of the draft genome and assembly of Dethiobacter alkaliphilus AHT 1.</title>
        <authorList>
            <consortium name="US DOE Joint Genome Institute (JGI-PGF)"/>
            <person name="Lucas S."/>
            <person name="Copeland A."/>
            <person name="Lapidus A."/>
            <person name="Glavina del Rio T."/>
            <person name="Dalin E."/>
            <person name="Tice H."/>
            <person name="Bruce D."/>
            <person name="Goodwin L."/>
            <person name="Pitluck S."/>
            <person name="Larimer F."/>
            <person name="Land M.L."/>
            <person name="Hauser L."/>
            <person name="Muyzer G."/>
        </authorList>
    </citation>
    <scope>NUCLEOTIDE SEQUENCE [LARGE SCALE GENOMIC DNA]</scope>
    <source>
        <strain evidence="9 10">AHT 1</strain>
    </source>
</reference>
<dbReference type="SUPFAM" id="SSF46785">
    <property type="entry name" value="Winged helix' DNA-binding domain"/>
    <property type="match status" value="1"/>
</dbReference>
<evidence type="ECO:0000256" key="5">
    <source>
        <dbReference type="ARBA" id="ARBA00023125"/>
    </source>
</evidence>
<evidence type="ECO:0000256" key="2">
    <source>
        <dbReference type="ARBA" id="ARBA00022491"/>
    </source>
</evidence>